<evidence type="ECO:0000313" key="2">
    <source>
        <dbReference type="WBParaSite" id="JU765_v2.g8741.t1"/>
    </source>
</evidence>
<dbReference type="Proteomes" id="UP000887576">
    <property type="component" value="Unplaced"/>
</dbReference>
<reference evidence="2" key="1">
    <citation type="submission" date="2022-11" db="UniProtKB">
        <authorList>
            <consortium name="WormBaseParasite"/>
        </authorList>
    </citation>
    <scope>IDENTIFICATION</scope>
</reference>
<protein>
    <submittedName>
        <fullName evidence="2">Uncharacterized protein</fullName>
    </submittedName>
</protein>
<accession>A0AC34RNU5</accession>
<organism evidence="1 2">
    <name type="scientific">Panagrolaimus sp. JU765</name>
    <dbReference type="NCBI Taxonomy" id="591449"/>
    <lineage>
        <taxon>Eukaryota</taxon>
        <taxon>Metazoa</taxon>
        <taxon>Ecdysozoa</taxon>
        <taxon>Nematoda</taxon>
        <taxon>Chromadorea</taxon>
        <taxon>Rhabditida</taxon>
        <taxon>Tylenchina</taxon>
        <taxon>Panagrolaimomorpha</taxon>
        <taxon>Panagrolaimoidea</taxon>
        <taxon>Panagrolaimidae</taxon>
        <taxon>Panagrolaimus</taxon>
    </lineage>
</organism>
<dbReference type="WBParaSite" id="JU765_v2.g8741.t1">
    <property type="protein sequence ID" value="JU765_v2.g8741.t1"/>
    <property type="gene ID" value="JU765_v2.g8741"/>
</dbReference>
<proteinExistence type="predicted"/>
<name>A0AC34RNU5_9BILA</name>
<evidence type="ECO:0000313" key="1">
    <source>
        <dbReference type="Proteomes" id="UP000887576"/>
    </source>
</evidence>
<sequence>MVEKEETAAMTDANYIALKIKDNLNVSTNVPSSKVVTLKEPLKPRFEDGKNVIDFSVRGHNLKANVKIFFKKKSLGFYGIKPTNGTVPVAEQAAVGLFVGISIGVLVVVLIIGLGLFYFFYFRPKQLEKIRKGQQLKGVWKFLIFGEKAENDLRKADEIFKAIDEASVRKAEIRKRKALKRAKKILKNNEAENKEEAEGSQSEEQEEI</sequence>